<feature type="compositionally biased region" description="Basic residues" evidence="1">
    <location>
        <begin position="331"/>
        <end position="347"/>
    </location>
</feature>
<sequence length="347" mass="37261">MQLVFQNLKKCRKNKLKKYRKIYIKKANHNIYNIMSMNMKTKKRGGSGTNKTKRRSLLSTIGTAATDGIAKTTNFIGDKAARFFGYKRINESEEPKSSTTSNVASEASKTAATASGIVSGALNKVNQVGEIVVDTLNDNIETVKPSITGALANTVDIAKETLENVNDKLNDPRFVKEVGKAAKKTGEMMSIVLDAVEEPVNELVDKTSKIASNSASKVGKAAVDTALNVATSIPGPGAAIGFARVVDKVITAGESIVEAGAETVTDISDTFAKSTKAIKEKIAEKSEIADRIQNKISNFDKSDKVDKILKDIKNKKIANANAAAATGGGKTSRKIRNTKRKLSRKLH</sequence>
<proteinExistence type="predicted"/>
<feature type="region of interest" description="Disordered" evidence="1">
    <location>
        <begin position="323"/>
        <end position="347"/>
    </location>
</feature>
<name>A0A6C0D844_9ZZZZ</name>
<protein>
    <submittedName>
        <fullName evidence="2">Uncharacterized protein</fullName>
    </submittedName>
</protein>
<dbReference type="AlphaFoldDB" id="A0A6C0D844"/>
<dbReference type="EMBL" id="MN739553">
    <property type="protein sequence ID" value="QHT12948.1"/>
    <property type="molecule type" value="Genomic_DNA"/>
</dbReference>
<accession>A0A6C0D844</accession>
<evidence type="ECO:0000256" key="1">
    <source>
        <dbReference type="SAM" id="MobiDB-lite"/>
    </source>
</evidence>
<organism evidence="2">
    <name type="scientific">viral metagenome</name>
    <dbReference type="NCBI Taxonomy" id="1070528"/>
    <lineage>
        <taxon>unclassified sequences</taxon>
        <taxon>metagenomes</taxon>
        <taxon>organismal metagenomes</taxon>
    </lineage>
</organism>
<reference evidence="2" key="1">
    <citation type="journal article" date="2020" name="Nature">
        <title>Giant virus diversity and host interactions through global metagenomics.</title>
        <authorList>
            <person name="Schulz F."/>
            <person name="Roux S."/>
            <person name="Paez-Espino D."/>
            <person name="Jungbluth S."/>
            <person name="Walsh D.A."/>
            <person name="Denef V.J."/>
            <person name="McMahon K.D."/>
            <person name="Konstantinidis K.T."/>
            <person name="Eloe-Fadrosh E.A."/>
            <person name="Kyrpides N.C."/>
            <person name="Woyke T."/>
        </authorList>
    </citation>
    <scope>NUCLEOTIDE SEQUENCE</scope>
    <source>
        <strain evidence="2">GVMAG-M-3300023174-130</strain>
    </source>
</reference>
<evidence type="ECO:0000313" key="2">
    <source>
        <dbReference type="EMBL" id="QHT12948.1"/>
    </source>
</evidence>